<dbReference type="Proteomes" id="UP000620133">
    <property type="component" value="Chromosome"/>
</dbReference>
<evidence type="ECO:0000313" key="3">
    <source>
        <dbReference type="Proteomes" id="UP000620133"/>
    </source>
</evidence>
<sequence>MGNQYFGDFLALGRIVQFDGSKRNKKYTKKEIALLLEEIGMVIKNNIYSFHTKYYEDNYIEGLFDFSYIASPFNSKLLVDLMMDGFYNSDIGFSDIFSKAIKKYQQKTSNNSFIIFFKEDQIELLNEKIIELKDRIVSQIDRLLIQDIVSKINEDVIINVNHFKKEYLYELPKNIKGFICKRLERPELILELSVAYEIPILLTSRSYSNAAFAIIDGINKKAYLNPNTIKIKNAIDLKNSYTFTLGEDPIYSSEEIKFYASLVDKKDFDRANSSTWYAGVALFKTEYMYITKGYTPTFDEQVELYCNLLETFKDKLIQIRIPSFDEVMSIDYEGEIFTDLEHVRDYSRIFFTNITAIQKASELTNKRISIIIPMLRMGLEIEKWKDLIQGYTGFSTSDVKRLLFSIMMETESAFMYYEDYRYVDSTIFGLDNYIDECMEKSKYDKIDYEEFMLQAFPDLEGAHQYFRRTGIKLLHFVQGNILKDPKILRKFMNKGFKHFIIPLSHIKKAGEVLFAKESVKGKYKDVYAKRKKKKENDK</sequence>
<dbReference type="RefSeq" id="WP_176239755.1">
    <property type="nucleotide sequence ID" value="NZ_AP024412.1"/>
</dbReference>
<gene>
    <name evidence="2" type="ORF">MPAN_002200</name>
</gene>
<name>A0A7U9TID0_9MOLU</name>
<accession>A0A7U9TID0</accession>
<dbReference type="Gene3D" id="3.20.20.60">
    <property type="entry name" value="Phosphoenolpyruvate-binding domains"/>
    <property type="match status" value="1"/>
</dbReference>
<dbReference type="EMBL" id="AP024412">
    <property type="protein sequence ID" value="BCR35327.1"/>
    <property type="molecule type" value="Genomic_DNA"/>
</dbReference>
<dbReference type="KEGG" id="manr:MPAN_002200"/>
<evidence type="ECO:0000313" key="2">
    <source>
        <dbReference type="EMBL" id="BCR35327.1"/>
    </source>
</evidence>
<proteinExistence type="predicted"/>
<dbReference type="SUPFAM" id="SSF51621">
    <property type="entry name" value="Phosphoenolpyruvate/pyruvate domain"/>
    <property type="match status" value="1"/>
</dbReference>
<dbReference type="Pfam" id="PF02896">
    <property type="entry name" value="PEP-utilizers_C"/>
    <property type="match status" value="1"/>
</dbReference>
<feature type="domain" description="PEP-utilising enzyme C-terminal" evidence="1">
    <location>
        <begin position="250"/>
        <end position="419"/>
    </location>
</feature>
<dbReference type="AlphaFoldDB" id="A0A7U9TID0"/>
<dbReference type="PANTHER" id="PTHR46244">
    <property type="entry name" value="PHOSPHOENOLPYRUVATE-PROTEIN PHOSPHOTRANSFERASE"/>
    <property type="match status" value="1"/>
</dbReference>
<evidence type="ECO:0000259" key="1">
    <source>
        <dbReference type="Pfam" id="PF02896"/>
    </source>
</evidence>
<keyword evidence="3" id="KW-1185">Reference proteome</keyword>
<dbReference type="InterPro" id="IPR000121">
    <property type="entry name" value="PEP_util_C"/>
</dbReference>
<dbReference type="PANTHER" id="PTHR46244:SF6">
    <property type="entry name" value="PHOSPHOENOLPYRUVATE-PROTEIN PHOSPHOTRANSFERASE"/>
    <property type="match status" value="1"/>
</dbReference>
<dbReference type="GO" id="GO:0016772">
    <property type="term" value="F:transferase activity, transferring phosphorus-containing groups"/>
    <property type="evidence" value="ECO:0007669"/>
    <property type="project" value="InterPro"/>
</dbReference>
<organism evidence="2 3">
    <name type="scientific">Mariniplasma anaerobium</name>
    <dbReference type="NCBI Taxonomy" id="2735436"/>
    <lineage>
        <taxon>Bacteria</taxon>
        <taxon>Bacillati</taxon>
        <taxon>Mycoplasmatota</taxon>
        <taxon>Mollicutes</taxon>
        <taxon>Acholeplasmatales</taxon>
        <taxon>Acholeplasmataceae</taxon>
        <taxon>Mariniplasma</taxon>
    </lineage>
</organism>
<reference evidence="2" key="1">
    <citation type="submission" date="2021-01" db="EMBL/GenBank/DDBJ databases">
        <title>Draft genome sequence of Acholeplasmataceae bacterium strain Mahy22.</title>
        <authorList>
            <person name="Watanabe M."/>
            <person name="Kojima H."/>
            <person name="Fukui M."/>
        </authorList>
    </citation>
    <scope>NUCLEOTIDE SEQUENCE</scope>
    <source>
        <strain evidence="2">Mahy22</strain>
    </source>
</reference>
<dbReference type="InterPro" id="IPR015813">
    <property type="entry name" value="Pyrv/PenolPyrv_kinase-like_dom"/>
</dbReference>
<dbReference type="InterPro" id="IPR040442">
    <property type="entry name" value="Pyrv_kinase-like_dom_sf"/>
</dbReference>
<dbReference type="InterPro" id="IPR050499">
    <property type="entry name" value="PEP-utilizing_PTS_enzyme"/>
</dbReference>
<protein>
    <recommendedName>
        <fullName evidence="1">PEP-utilising enzyme C-terminal domain-containing protein</fullName>
    </recommendedName>
</protein>